<evidence type="ECO:0000256" key="2">
    <source>
        <dbReference type="ARBA" id="ARBA00005891"/>
    </source>
</evidence>
<evidence type="ECO:0000256" key="7">
    <source>
        <dbReference type="RuleBase" id="RU364114"/>
    </source>
</evidence>
<dbReference type="PANTHER" id="PTHR12049">
    <property type="entry name" value="PROTEIN ARGININE METHYLTRANSFERASE NDUFAF7, MITOCHONDRIAL"/>
    <property type="match status" value="1"/>
</dbReference>
<dbReference type="InterPro" id="IPR029063">
    <property type="entry name" value="SAM-dependent_MTases_sf"/>
</dbReference>
<dbReference type="EC" id="2.1.1.320" evidence="7"/>
<evidence type="ECO:0000256" key="5">
    <source>
        <dbReference type="ARBA" id="ARBA00023128"/>
    </source>
</evidence>
<keyword evidence="3 7" id="KW-0489">Methyltransferase</keyword>
<keyword evidence="5 7" id="KW-0496">Mitochondrion</keyword>
<sequence>MVLVALKCAAQALAQRSGGRAPKAVAAAQALSLHAPAPPHGVRLFSADHTKDKILEQARKWQRQKPEDKTKVLSVQIDRSELKQVGAYPGRIASEEILSKKSKENDLVQIIRTMIEVKGPLTVSEFMQRALSHPQHGYYMKKDVFGTKGDFTTAPEISQMFGELISIWCVATWQQMGAPSSVKIIEMGPGRGSLMSDFLRAAKSFPPFYQALEIHMVEISPALRKIQQENLGCQPIEDKASVANAMQIPGGPTVQWHEDFGHVPQGPSLMILQELFDALPVHQFEYTSRGWCERLVDVDYEDGEDHFRFVLSPGPTPATRVYIGREKVFDPNAIPAQASSAPSMLVDEQTTSPIKRLDIDDGSSPITTADAQIGDKIEISPMGIALAQDIAKRISQFGGGALLVDYGHDRPSELSLRGIKNHEFVSVLREPGDVDLSIDVDFATLRRYATAEENVKGFGPIGQGAFLKNMGIEHRLAALLQNAESEEVQEELFAAYERLVEPDQMGSIFKAMALTHADIGEPVGFAALPQATDSEQ</sequence>
<protein>
    <recommendedName>
        <fullName evidence="7">Protein arginine methyltransferase NDUFAF7</fullName>
        <ecNumber evidence="7">2.1.1.320</ecNumber>
    </recommendedName>
</protein>
<evidence type="ECO:0000256" key="3">
    <source>
        <dbReference type="ARBA" id="ARBA00022603"/>
    </source>
</evidence>
<evidence type="ECO:0000313" key="8">
    <source>
        <dbReference type="EnsemblProtists" id="PYU1_T014172"/>
    </source>
</evidence>
<comment type="catalytic activity">
    <reaction evidence="6 7">
        <text>L-arginyl-[protein] + 2 S-adenosyl-L-methionine = N(omega),N(omega)'-dimethyl-L-arginyl-[protein] + 2 S-adenosyl-L-homocysteine + 2 H(+)</text>
        <dbReference type="Rhea" id="RHEA:48108"/>
        <dbReference type="Rhea" id="RHEA-COMP:10532"/>
        <dbReference type="Rhea" id="RHEA-COMP:11992"/>
        <dbReference type="ChEBI" id="CHEBI:15378"/>
        <dbReference type="ChEBI" id="CHEBI:29965"/>
        <dbReference type="ChEBI" id="CHEBI:57856"/>
        <dbReference type="ChEBI" id="CHEBI:59789"/>
        <dbReference type="ChEBI" id="CHEBI:88221"/>
        <dbReference type="EC" id="2.1.1.320"/>
    </reaction>
</comment>
<proteinExistence type="inferred from homology"/>
<keyword evidence="9" id="KW-1185">Reference proteome</keyword>
<reference evidence="9" key="2">
    <citation type="submission" date="2010-04" db="EMBL/GenBank/DDBJ databases">
        <authorList>
            <person name="Buell R."/>
            <person name="Hamilton J."/>
            <person name="Hostetler J."/>
        </authorList>
    </citation>
    <scope>NUCLEOTIDE SEQUENCE [LARGE SCALE GENOMIC DNA]</scope>
    <source>
        <strain evidence="9">DAOM:BR144</strain>
    </source>
</reference>
<dbReference type="eggNOG" id="KOG2901">
    <property type="taxonomic scope" value="Eukaryota"/>
</dbReference>
<dbReference type="GO" id="GO:0035243">
    <property type="term" value="F:protein-arginine omega-N symmetric methyltransferase activity"/>
    <property type="evidence" value="ECO:0007669"/>
    <property type="project" value="UniProtKB-EC"/>
</dbReference>
<dbReference type="GO" id="GO:0032981">
    <property type="term" value="P:mitochondrial respiratory chain complex I assembly"/>
    <property type="evidence" value="ECO:0007669"/>
    <property type="project" value="TreeGrafter"/>
</dbReference>
<dbReference type="GO" id="GO:0005739">
    <property type="term" value="C:mitochondrion"/>
    <property type="evidence" value="ECO:0007669"/>
    <property type="project" value="UniProtKB-SubCell"/>
</dbReference>
<comment type="similarity">
    <text evidence="2 7">Belongs to the NDUFAF7 family.</text>
</comment>
<dbReference type="InterPro" id="IPR038375">
    <property type="entry name" value="NDUFAF7_sf"/>
</dbReference>
<evidence type="ECO:0000313" key="9">
    <source>
        <dbReference type="Proteomes" id="UP000019132"/>
    </source>
</evidence>
<dbReference type="SUPFAM" id="SSF53335">
    <property type="entry name" value="S-adenosyl-L-methionine-dependent methyltransferases"/>
    <property type="match status" value="1"/>
</dbReference>
<dbReference type="Gene3D" id="3.40.50.12710">
    <property type="match status" value="1"/>
</dbReference>
<dbReference type="InParanoid" id="K3XAC3"/>
<dbReference type="AlphaFoldDB" id="K3XAC3"/>
<evidence type="ECO:0000256" key="6">
    <source>
        <dbReference type="ARBA" id="ARBA00048612"/>
    </source>
</evidence>
<keyword evidence="4 7" id="KW-0808">Transferase</keyword>
<comment type="subcellular location">
    <subcellularLocation>
        <location evidence="1 7">Mitochondrion</location>
    </subcellularLocation>
</comment>
<comment type="function">
    <text evidence="7">Arginine methyltransferase involved in the assembly or stability of mitochondrial NADH:ubiquinone oxidoreductase complex (complex I).</text>
</comment>
<reference evidence="9" key="1">
    <citation type="journal article" date="2010" name="Genome Biol.">
        <title>Genome sequence of the necrotrophic plant pathogen Pythium ultimum reveals original pathogenicity mechanisms and effector repertoire.</title>
        <authorList>
            <person name="Levesque C.A."/>
            <person name="Brouwer H."/>
            <person name="Cano L."/>
            <person name="Hamilton J.P."/>
            <person name="Holt C."/>
            <person name="Huitema E."/>
            <person name="Raffaele S."/>
            <person name="Robideau G.P."/>
            <person name="Thines M."/>
            <person name="Win J."/>
            <person name="Zerillo M.M."/>
            <person name="Beakes G.W."/>
            <person name="Boore J.L."/>
            <person name="Busam D."/>
            <person name="Dumas B."/>
            <person name="Ferriera S."/>
            <person name="Fuerstenberg S.I."/>
            <person name="Gachon C.M."/>
            <person name="Gaulin E."/>
            <person name="Govers F."/>
            <person name="Grenville-Briggs L."/>
            <person name="Horner N."/>
            <person name="Hostetler J."/>
            <person name="Jiang R.H."/>
            <person name="Johnson J."/>
            <person name="Krajaejun T."/>
            <person name="Lin H."/>
            <person name="Meijer H.J."/>
            <person name="Moore B."/>
            <person name="Morris P."/>
            <person name="Phuntmart V."/>
            <person name="Puiu D."/>
            <person name="Shetty J."/>
            <person name="Stajich J.E."/>
            <person name="Tripathy S."/>
            <person name="Wawra S."/>
            <person name="van West P."/>
            <person name="Whitty B.R."/>
            <person name="Coutinho P.M."/>
            <person name="Henrissat B."/>
            <person name="Martin F."/>
            <person name="Thomas P.D."/>
            <person name="Tyler B.M."/>
            <person name="De Vries R.P."/>
            <person name="Kamoun S."/>
            <person name="Yandell M."/>
            <person name="Tisserat N."/>
            <person name="Buell C.R."/>
        </authorList>
    </citation>
    <scope>NUCLEOTIDE SEQUENCE</scope>
    <source>
        <strain evidence="9">DAOM:BR144</strain>
    </source>
</reference>
<organism evidence="8 9">
    <name type="scientific">Globisporangium ultimum (strain ATCC 200006 / CBS 805.95 / DAOM BR144)</name>
    <name type="common">Pythium ultimum</name>
    <dbReference type="NCBI Taxonomy" id="431595"/>
    <lineage>
        <taxon>Eukaryota</taxon>
        <taxon>Sar</taxon>
        <taxon>Stramenopiles</taxon>
        <taxon>Oomycota</taxon>
        <taxon>Peronosporomycetes</taxon>
        <taxon>Pythiales</taxon>
        <taxon>Pythiaceae</taxon>
        <taxon>Globisporangium</taxon>
    </lineage>
</organism>
<reference evidence="8" key="3">
    <citation type="submission" date="2015-02" db="UniProtKB">
        <authorList>
            <consortium name="EnsemblProtists"/>
        </authorList>
    </citation>
    <scope>IDENTIFICATION</scope>
    <source>
        <strain evidence="8">DAOM BR144</strain>
    </source>
</reference>
<dbReference type="OMA" id="YYHPQRN"/>
<dbReference type="PANTHER" id="PTHR12049:SF7">
    <property type="entry name" value="PROTEIN ARGININE METHYLTRANSFERASE NDUFAF7, MITOCHONDRIAL"/>
    <property type="match status" value="1"/>
</dbReference>
<dbReference type="VEuPathDB" id="FungiDB:PYU1_G014142"/>
<dbReference type="GO" id="GO:0032259">
    <property type="term" value="P:methylation"/>
    <property type="evidence" value="ECO:0007669"/>
    <property type="project" value="UniProtKB-KW"/>
</dbReference>
<dbReference type="Pfam" id="PF02636">
    <property type="entry name" value="Methyltransf_28"/>
    <property type="match status" value="1"/>
</dbReference>
<accession>K3XAC3</accession>
<dbReference type="HOGENOM" id="CLU_024840_3_2_1"/>
<name>K3XAC3_GLOUD</name>
<dbReference type="InterPro" id="IPR003788">
    <property type="entry name" value="NDUFAF7"/>
</dbReference>
<dbReference type="STRING" id="431595.K3XAC3"/>
<evidence type="ECO:0000256" key="1">
    <source>
        <dbReference type="ARBA" id="ARBA00004173"/>
    </source>
</evidence>
<dbReference type="Proteomes" id="UP000019132">
    <property type="component" value="Unassembled WGS sequence"/>
</dbReference>
<dbReference type="EnsemblProtists" id="PYU1_T014172">
    <property type="protein sequence ID" value="PYU1_T014172"/>
    <property type="gene ID" value="PYU1_G014142"/>
</dbReference>
<evidence type="ECO:0000256" key="4">
    <source>
        <dbReference type="ARBA" id="ARBA00022679"/>
    </source>
</evidence>
<dbReference type="EMBL" id="ADOS01001529">
    <property type="status" value="NOT_ANNOTATED_CDS"/>
    <property type="molecule type" value="Genomic_DNA"/>
</dbReference>